<sequence length="78" mass="9173">MDINVKIDSNIFNGIKKLASEKNTTEEAFINKSLEKIIKEHDCEKFHKGIDKIHEKMDGGNYIELDVDKLEERYKFQD</sequence>
<proteinExistence type="predicted"/>
<reference evidence="1 2" key="1">
    <citation type="submission" date="2016-04" db="EMBL/GenBank/DDBJ databases">
        <title>Genome sequence of Methanobrevibacter cuticularis DSM 11139.</title>
        <authorList>
            <person name="Poehlein A."/>
            <person name="Seedorf H."/>
            <person name="Daniel R."/>
        </authorList>
    </citation>
    <scope>NUCLEOTIDE SEQUENCE [LARGE SCALE GENOMIC DNA]</scope>
    <source>
        <strain evidence="1 2">DSM 11139</strain>
    </source>
</reference>
<dbReference type="RefSeq" id="WP_067259649.1">
    <property type="nucleotide sequence ID" value="NZ_LWMW01000098.1"/>
</dbReference>
<accession>A0A166E215</accession>
<dbReference type="Proteomes" id="UP000077275">
    <property type="component" value="Unassembled WGS sequence"/>
</dbReference>
<evidence type="ECO:0000313" key="2">
    <source>
        <dbReference type="Proteomes" id="UP000077275"/>
    </source>
</evidence>
<gene>
    <name evidence="1" type="ORF">MBCUT_10580</name>
</gene>
<organism evidence="1 2">
    <name type="scientific">Methanobrevibacter cuticularis</name>
    <dbReference type="NCBI Taxonomy" id="47311"/>
    <lineage>
        <taxon>Archaea</taxon>
        <taxon>Methanobacteriati</taxon>
        <taxon>Methanobacteriota</taxon>
        <taxon>Methanomada group</taxon>
        <taxon>Methanobacteria</taxon>
        <taxon>Methanobacteriales</taxon>
        <taxon>Methanobacteriaceae</taxon>
        <taxon>Methanobrevibacter</taxon>
    </lineage>
</organism>
<dbReference type="EMBL" id="LWMW01000098">
    <property type="protein sequence ID" value="KZX16192.1"/>
    <property type="molecule type" value="Genomic_DNA"/>
</dbReference>
<comment type="caution">
    <text evidence="1">The sequence shown here is derived from an EMBL/GenBank/DDBJ whole genome shotgun (WGS) entry which is preliminary data.</text>
</comment>
<name>A0A166E215_9EURY</name>
<protein>
    <submittedName>
        <fullName evidence="1">Uncharacterized protein</fullName>
    </submittedName>
</protein>
<dbReference type="AlphaFoldDB" id="A0A166E215"/>
<evidence type="ECO:0000313" key="1">
    <source>
        <dbReference type="EMBL" id="KZX16192.1"/>
    </source>
</evidence>
<keyword evidence="2" id="KW-1185">Reference proteome</keyword>
<dbReference type="OrthoDB" id="385750at2157"/>